<dbReference type="Proteomes" id="UP000502996">
    <property type="component" value="Chromosome"/>
</dbReference>
<dbReference type="EMBL" id="CP049257">
    <property type="protein sequence ID" value="QIG41969.1"/>
    <property type="molecule type" value="Genomic_DNA"/>
</dbReference>
<feature type="compositionally biased region" description="Low complexity" evidence="1">
    <location>
        <begin position="105"/>
        <end position="121"/>
    </location>
</feature>
<dbReference type="KEGG" id="nano:G5V58_03515"/>
<protein>
    <submittedName>
        <fullName evidence="2">Uncharacterized protein</fullName>
    </submittedName>
</protein>
<feature type="compositionally biased region" description="Pro residues" evidence="1">
    <location>
        <begin position="88"/>
        <end position="104"/>
    </location>
</feature>
<evidence type="ECO:0000313" key="2">
    <source>
        <dbReference type="EMBL" id="QIG41969.1"/>
    </source>
</evidence>
<gene>
    <name evidence="2" type="ORF">G5V58_03515</name>
</gene>
<dbReference type="RefSeq" id="WP_165228806.1">
    <property type="nucleotide sequence ID" value="NZ_CP049257.1"/>
</dbReference>
<reference evidence="2 3" key="1">
    <citation type="submission" date="2020-02" db="EMBL/GenBank/DDBJ databases">
        <title>Full genome sequence of Nocardioides sp. R-3366.</title>
        <authorList>
            <person name="Im W.-T."/>
        </authorList>
    </citation>
    <scope>NUCLEOTIDE SEQUENCE [LARGE SCALE GENOMIC DNA]</scope>
    <source>
        <strain evidence="2 3">R-3366</strain>
    </source>
</reference>
<feature type="region of interest" description="Disordered" evidence="1">
    <location>
        <begin position="64"/>
        <end position="121"/>
    </location>
</feature>
<evidence type="ECO:0000256" key="1">
    <source>
        <dbReference type="SAM" id="MobiDB-lite"/>
    </source>
</evidence>
<keyword evidence="3" id="KW-1185">Reference proteome</keyword>
<name>A0A6G6W9U0_9ACTN</name>
<organism evidence="2 3">
    <name type="scientific">Nocardioides anomalus</name>
    <dbReference type="NCBI Taxonomy" id="2712223"/>
    <lineage>
        <taxon>Bacteria</taxon>
        <taxon>Bacillati</taxon>
        <taxon>Actinomycetota</taxon>
        <taxon>Actinomycetes</taxon>
        <taxon>Propionibacteriales</taxon>
        <taxon>Nocardioidaceae</taxon>
        <taxon>Nocardioides</taxon>
    </lineage>
</organism>
<feature type="compositionally biased region" description="Low complexity" evidence="1">
    <location>
        <begin position="67"/>
        <end position="87"/>
    </location>
</feature>
<accession>A0A6G6W9U0</accession>
<dbReference type="AlphaFoldDB" id="A0A6G6W9U0"/>
<feature type="region of interest" description="Disordered" evidence="1">
    <location>
        <begin position="1"/>
        <end position="23"/>
    </location>
</feature>
<evidence type="ECO:0000313" key="3">
    <source>
        <dbReference type="Proteomes" id="UP000502996"/>
    </source>
</evidence>
<sequence length="238" mass="23978">MNDLNTLLDRAAGPARATVDAHPDLTRGHRALARTRRRRGAVGLAGVAAAGAFGVALTRGGGGGDTPVGVADDPTTVPSPSTATSTPPTAPPTAPPPTTPPPTSPTVDPSAPVTGSAAPRFFALPPAPAGFELQGNSPSSVTIAPVGDRSVPEDFEGKIVLMFDTHRPAGHRQVVDGRTFWVAADTGGGYARVSTRSREGDPAGVLALQFPVRAWTTDDALAFLSGVRALDGAAAVGG</sequence>
<proteinExistence type="predicted"/>